<dbReference type="AlphaFoldDB" id="A0A6N6N7B0"/>
<keyword evidence="2" id="KW-1185">Reference proteome</keyword>
<dbReference type="Proteomes" id="UP000438699">
    <property type="component" value="Unassembled WGS sequence"/>
</dbReference>
<sequence>MEHSISDPVAEILKIERPTERFCLSPLTTAGLQARNFTRASISVSECMAPEFYAPNRSLQEEFERLCDPGFPVSSEVLLNLVVKYFCAYVDDSLGTRPVDFAELAGVFEAFGRHQSLNEPHDDIERMNRMRQWSGVLRLLADAPRMAHVLRDVLGMRIRKQDERFIGVDMGTASGLMVVAMAANARRNGFADPLVRGFMHDPVAGERTHDLLRLLGAGDVLAVLPADRRSYAWLQGRSPSMVVNERLVGMQQPLGERDFFAPYSTLATVMRDNAGDTVFYPEGVIAYCRDANMSMVISPDAGLQVSEEYMRAGLAMQGFLHGGQVVPVHRMGEEFYGYFCGD</sequence>
<dbReference type="RefSeq" id="WP_151149973.1">
    <property type="nucleotide sequence ID" value="NZ_WAIE01000001.1"/>
</dbReference>
<accession>A0A6N6N7B0</accession>
<reference evidence="1 2" key="1">
    <citation type="journal article" date="2017" name="Int. J. Syst. Evol. Microbiol.">
        <title>Desulfovibrio senegalensis sp. nov., a mesophilic sulfate reducer isolated from marine sediment.</title>
        <authorList>
            <person name="Thioye A."/>
            <person name="Gam Z.B.A."/>
            <person name="Mbengue M."/>
            <person name="Cayol J.L."/>
            <person name="Joseph-Bartoli M."/>
            <person name="Toure-Kane C."/>
            <person name="Labat M."/>
        </authorList>
    </citation>
    <scope>NUCLEOTIDE SEQUENCE [LARGE SCALE GENOMIC DNA]</scope>
    <source>
        <strain evidence="1 2">DSM 101509</strain>
    </source>
</reference>
<dbReference type="EMBL" id="WAIE01000001">
    <property type="protein sequence ID" value="KAB1443601.1"/>
    <property type="molecule type" value="Genomic_DNA"/>
</dbReference>
<name>A0A6N6N7B0_9BACT</name>
<proteinExistence type="predicted"/>
<evidence type="ECO:0000313" key="1">
    <source>
        <dbReference type="EMBL" id="KAB1443601.1"/>
    </source>
</evidence>
<comment type="caution">
    <text evidence="1">The sequence shown here is derived from an EMBL/GenBank/DDBJ whole genome shotgun (WGS) entry which is preliminary data.</text>
</comment>
<protein>
    <submittedName>
        <fullName evidence="1">Uncharacterized protein</fullName>
    </submittedName>
</protein>
<gene>
    <name evidence="1" type="ORF">F8A88_05000</name>
</gene>
<evidence type="ECO:0000313" key="2">
    <source>
        <dbReference type="Proteomes" id="UP000438699"/>
    </source>
</evidence>
<organism evidence="1 2">
    <name type="scientific">Pseudodesulfovibrio senegalensis</name>
    <dbReference type="NCBI Taxonomy" id="1721087"/>
    <lineage>
        <taxon>Bacteria</taxon>
        <taxon>Pseudomonadati</taxon>
        <taxon>Thermodesulfobacteriota</taxon>
        <taxon>Desulfovibrionia</taxon>
        <taxon>Desulfovibrionales</taxon>
        <taxon>Desulfovibrionaceae</taxon>
    </lineage>
</organism>
<dbReference type="OrthoDB" id="5445316at2"/>